<dbReference type="GO" id="GO:0005524">
    <property type="term" value="F:ATP binding"/>
    <property type="evidence" value="ECO:0007669"/>
    <property type="project" value="UniProtKB-KW"/>
</dbReference>
<keyword evidence="7" id="KW-0648">Protein biosynthesis</keyword>
<dbReference type="GO" id="GO:0003746">
    <property type="term" value="F:translation elongation factor activity"/>
    <property type="evidence" value="ECO:0007669"/>
    <property type="project" value="UniProtKB-KW"/>
</dbReference>
<dbReference type="OrthoDB" id="4224470at2759"/>
<dbReference type="PANTHER" id="PTHR45992:SF11">
    <property type="entry name" value="ALPHA-TYPE PROTEIN KINASE DOMAIN-CONTAINING PROTEIN"/>
    <property type="match status" value="1"/>
</dbReference>
<sequence length="268" mass="30359">MTRVCARCQQELPKSSFTAYQYSLGRGVSCCVSCDNGYHSVTLYAGRSYSGRYNESGYATVDIRALRNPFAQGTFRWVAMGEYISGPREGRALSEDYFTLDIKAVDKALEIIDQFNRLRFMDKVIKVNIPQVWEFAYGLEEFTGQLFLCEPFIDNYQKFNSNSGWKDDSTSWARAMQALSHFSYHLSGGNHVLCDLQGGIRGDEVILTDPAILSRNGEYGITDTGPEGMVSFFSTHVCNEFCRPHWIRPNAPKQHFSPVPGTMMIPRR</sequence>
<dbReference type="PANTHER" id="PTHR45992">
    <property type="entry name" value="EUKARYOTIC ELONGATION FACTOR 2 KINASE-RELATED"/>
    <property type="match status" value="1"/>
</dbReference>
<dbReference type="Proteomes" id="UP000001745">
    <property type="component" value="Unassembled WGS sequence"/>
</dbReference>
<protein>
    <submittedName>
        <fullName evidence="7">Elongation factor 2 kinase, putative</fullName>
    </submittedName>
</protein>
<dbReference type="CDD" id="cd17509">
    <property type="entry name" value="Alpha_kinase"/>
    <property type="match status" value="1"/>
</dbReference>
<dbReference type="SUPFAM" id="SSF56112">
    <property type="entry name" value="Protein kinase-like (PK-like)"/>
    <property type="match status" value="1"/>
</dbReference>
<evidence type="ECO:0000256" key="2">
    <source>
        <dbReference type="ARBA" id="ARBA00022679"/>
    </source>
</evidence>
<dbReference type="InterPro" id="IPR051852">
    <property type="entry name" value="Alpha-type_PK"/>
</dbReference>
<feature type="domain" description="Alpha-type protein kinase" evidence="6">
    <location>
        <begin position="45"/>
        <end position="250"/>
    </location>
</feature>
<keyword evidence="2" id="KW-0808">Transferase</keyword>
<dbReference type="RefSeq" id="XP_002486010.1">
    <property type="nucleotide sequence ID" value="XM_002485965.1"/>
</dbReference>
<organism evidence="7 8">
    <name type="scientific">Talaromyces stipitatus (strain ATCC 10500 / CBS 375.48 / QM 6759 / NRRL 1006)</name>
    <name type="common">Penicillium stipitatum</name>
    <dbReference type="NCBI Taxonomy" id="441959"/>
    <lineage>
        <taxon>Eukaryota</taxon>
        <taxon>Fungi</taxon>
        <taxon>Dikarya</taxon>
        <taxon>Ascomycota</taxon>
        <taxon>Pezizomycotina</taxon>
        <taxon>Eurotiomycetes</taxon>
        <taxon>Eurotiomycetidae</taxon>
        <taxon>Eurotiales</taxon>
        <taxon>Trichocomaceae</taxon>
        <taxon>Talaromyces</taxon>
        <taxon>Talaromyces sect. Talaromyces</taxon>
    </lineage>
</organism>
<accession>B8MML8</accession>
<dbReference type="Gene3D" id="3.20.200.10">
    <property type="entry name" value="MHCK/EF2 kinase"/>
    <property type="match status" value="1"/>
</dbReference>
<evidence type="ECO:0000256" key="3">
    <source>
        <dbReference type="ARBA" id="ARBA00022741"/>
    </source>
</evidence>
<dbReference type="InParanoid" id="B8MML8"/>
<dbReference type="HOGENOM" id="CLU_077993_0_0_1"/>
<keyword evidence="8" id="KW-1185">Reference proteome</keyword>
<evidence type="ECO:0000256" key="1">
    <source>
        <dbReference type="ARBA" id="ARBA00022527"/>
    </source>
</evidence>
<dbReference type="GO" id="GO:0004674">
    <property type="term" value="F:protein serine/threonine kinase activity"/>
    <property type="evidence" value="ECO:0007669"/>
    <property type="project" value="UniProtKB-KW"/>
</dbReference>
<dbReference type="STRING" id="441959.B8MML8"/>
<keyword evidence="7" id="KW-0251">Elongation factor</keyword>
<dbReference type="PROSITE" id="PS51158">
    <property type="entry name" value="ALPHA_KINASE"/>
    <property type="match status" value="1"/>
</dbReference>
<dbReference type="EMBL" id="EQ962658">
    <property type="protein sequence ID" value="EED13772.1"/>
    <property type="molecule type" value="Genomic_DNA"/>
</dbReference>
<dbReference type="InterPro" id="IPR004166">
    <property type="entry name" value="a-kinase_dom"/>
</dbReference>
<dbReference type="PhylomeDB" id="B8MML8"/>
<proteinExistence type="predicted"/>
<dbReference type="SMART" id="SM00811">
    <property type="entry name" value="Alpha_kinase"/>
    <property type="match status" value="1"/>
</dbReference>
<keyword evidence="1" id="KW-0723">Serine/threonine-protein kinase</keyword>
<dbReference type="GeneID" id="8105461"/>
<evidence type="ECO:0000313" key="7">
    <source>
        <dbReference type="EMBL" id="EED13772.1"/>
    </source>
</evidence>
<evidence type="ECO:0000313" key="8">
    <source>
        <dbReference type="Proteomes" id="UP000001745"/>
    </source>
</evidence>
<evidence type="ECO:0000256" key="4">
    <source>
        <dbReference type="ARBA" id="ARBA00022777"/>
    </source>
</evidence>
<reference evidence="8" key="1">
    <citation type="journal article" date="2015" name="Genome Announc.">
        <title>Genome sequence of the AIDS-associated pathogen Penicillium marneffei (ATCC18224) and its near taxonomic relative Talaromyces stipitatus (ATCC10500).</title>
        <authorList>
            <person name="Nierman W.C."/>
            <person name="Fedorova-Abrams N.D."/>
            <person name="Andrianopoulos A."/>
        </authorList>
    </citation>
    <scope>NUCLEOTIDE SEQUENCE [LARGE SCALE GENOMIC DNA]</scope>
    <source>
        <strain evidence="8">ATCC 10500 / CBS 375.48 / QM 6759 / NRRL 1006</strain>
    </source>
</reference>
<keyword evidence="5" id="KW-0067">ATP-binding</keyword>
<dbReference type="eggNOG" id="ENOG502S4BB">
    <property type="taxonomic scope" value="Eukaryota"/>
</dbReference>
<name>B8MML8_TALSN</name>
<dbReference type="VEuPathDB" id="FungiDB:TSTA_100180"/>
<gene>
    <name evidence="7" type="ORF">TSTA_100180</name>
</gene>
<keyword evidence="3" id="KW-0547">Nucleotide-binding</keyword>
<dbReference type="AlphaFoldDB" id="B8MML8"/>
<dbReference type="OMA" id="TSWARAM"/>
<dbReference type="Pfam" id="PF02816">
    <property type="entry name" value="Alpha_kinase"/>
    <property type="match status" value="1"/>
</dbReference>
<keyword evidence="4 7" id="KW-0418">Kinase</keyword>
<dbReference type="InterPro" id="IPR011009">
    <property type="entry name" value="Kinase-like_dom_sf"/>
</dbReference>
<evidence type="ECO:0000256" key="5">
    <source>
        <dbReference type="ARBA" id="ARBA00022840"/>
    </source>
</evidence>
<evidence type="ECO:0000259" key="6">
    <source>
        <dbReference type="PROSITE" id="PS51158"/>
    </source>
</evidence>